<dbReference type="Gene3D" id="2.60.40.1120">
    <property type="entry name" value="Carboxypeptidase-like, regulatory domain"/>
    <property type="match status" value="1"/>
</dbReference>
<evidence type="ECO:0000313" key="5">
    <source>
        <dbReference type="Proteomes" id="UP000232721"/>
    </source>
</evidence>
<accession>A0ABM6PXU3</accession>
<dbReference type="PROSITE" id="PS52016">
    <property type="entry name" value="TONB_DEPENDENT_REC_3"/>
    <property type="match status" value="1"/>
</dbReference>
<dbReference type="InterPro" id="IPR023997">
    <property type="entry name" value="TonB-dep_OMP_SusC/RagA_CS"/>
</dbReference>
<evidence type="ECO:0000256" key="2">
    <source>
        <dbReference type="SAM" id="SignalP"/>
    </source>
</evidence>
<dbReference type="Pfam" id="PF07715">
    <property type="entry name" value="Plug"/>
    <property type="match status" value="1"/>
</dbReference>
<name>A0ABM6PXU3_9FLAO</name>
<keyword evidence="2" id="KW-0732">Signal</keyword>
<proteinExistence type="inferred from homology"/>
<feature type="chain" id="PRO_5046414026" description="TonB-dependent receptor plug domain-containing protein" evidence="2">
    <location>
        <begin position="20"/>
        <end position="1027"/>
    </location>
</feature>
<dbReference type="InterPro" id="IPR039426">
    <property type="entry name" value="TonB-dep_rcpt-like"/>
</dbReference>
<feature type="domain" description="TonB-dependent receptor plug" evidence="3">
    <location>
        <begin position="111"/>
        <end position="213"/>
    </location>
</feature>
<keyword evidence="1" id="KW-0813">Transport</keyword>
<dbReference type="InterPro" id="IPR012910">
    <property type="entry name" value="Plug_dom"/>
</dbReference>
<dbReference type="Gene3D" id="2.170.130.10">
    <property type="entry name" value="TonB-dependent receptor, plug domain"/>
    <property type="match status" value="1"/>
</dbReference>
<gene>
    <name evidence="4" type="ORF">BTO15_05125</name>
</gene>
<protein>
    <recommendedName>
        <fullName evidence="3">TonB-dependent receptor plug domain-containing protein</fullName>
    </recommendedName>
</protein>
<evidence type="ECO:0000256" key="1">
    <source>
        <dbReference type="PROSITE-ProRule" id="PRU01360"/>
    </source>
</evidence>
<keyword evidence="1" id="KW-0472">Membrane</keyword>
<dbReference type="SUPFAM" id="SSF56935">
    <property type="entry name" value="Porins"/>
    <property type="match status" value="1"/>
</dbReference>
<reference evidence="4 5" key="1">
    <citation type="submission" date="2017-02" db="EMBL/GenBank/DDBJ databases">
        <title>Trade-off between light-utilization and light-protection in marine flavobacteria.</title>
        <authorList>
            <person name="Kumagai Y."/>
            <person name="Yoshizawa S."/>
            <person name="Kogure K."/>
            <person name="Iwasaki W."/>
        </authorList>
    </citation>
    <scope>NUCLEOTIDE SEQUENCE [LARGE SCALE GENOMIC DNA]</scope>
    <source>
        <strain evidence="4 5">KCTC 23670</strain>
    </source>
</reference>
<dbReference type="NCBIfam" id="TIGR04057">
    <property type="entry name" value="SusC_RagA_signa"/>
    <property type="match status" value="1"/>
</dbReference>
<dbReference type="Pfam" id="PF13715">
    <property type="entry name" value="CarbopepD_reg_2"/>
    <property type="match status" value="1"/>
</dbReference>
<organism evidence="4 5">
    <name type="scientific">Polaribacter sejongensis</name>
    <dbReference type="NCBI Taxonomy" id="985043"/>
    <lineage>
        <taxon>Bacteria</taxon>
        <taxon>Pseudomonadati</taxon>
        <taxon>Bacteroidota</taxon>
        <taxon>Flavobacteriia</taxon>
        <taxon>Flavobacteriales</taxon>
        <taxon>Flavobacteriaceae</taxon>
    </lineage>
</organism>
<evidence type="ECO:0000313" key="4">
    <source>
        <dbReference type="EMBL" id="AUC21522.1"/>
    </source>
</evidence>
<dbReference type="Proteomes" id="UP000232721">
    <property type="component" value="Chromosome"/>
</dbReference>
<dbReference type="InterPro" id="IPR023996">
    <property type="entry name" value="TonB-dep_OMP_SusC/RagA"/>
</dbReference>
<keyword evidence="1" id="KW-1134">Transmembrane beta strand</keyword>
<dbReference type="NCBIfam" id="TIGR04056">
    <property type="entry name" value="OMP_RagA_SusC"/>
    <property type="match status" value="1"/>
</dbReference>
<keyword evidence="1" id="KW-0998">Cell outer membrane</keyword>
<feature type="signal peptide" evidence="2">
    <location>
        <begin position="1"/>
        <end position="19"/>
    </location>
</feature>
<dbReference type="RefSeq" id="WP_208890643.1">
    <property type="nucleotide sequence ID" value="NZ_CP019336.1"/>
</dbReference>
<sequence length="1027" mass="112865">MKKLNLLLLLISISWGSFSQDIIKGIVKDSGGIPLPGVSVVEKGTQNGTSTDFDGVYQVKVSPNATLVFSYLGFKEQEIKVTGQASLNVIMKEDTESLSEIVIIGYGQQKKESVLSSISQVKGAELLETGSPNIANALSGIAPGVNIVQSSGQPGADDGQIFIRGNSDPLILVDGVEIVGGFSNIDPRDVESISILKDGGATAVYGIRGANGVVIITTKRGKIGKPIVSFTSEYTVKTLSEEPDVLGAYDAQSAFNVGILNDKAYDKGYSSATDLAHWKDGDLPYIYADTNWADAVLRNSASSFNQTVSVRGGTDFVKYYASAGYLSEGDIFKTVKYHNYNPEYSFDRYSFRANLDFTISKTTQLKTSVSSRLEDRNGAGSGTNGGKSPDVLQVYNLAPGSVPSIYPAEVMEQYPDPLFPGLVEERFSADNIYSTINNSGATNTQKTVFSIDFELDQKLDFITKGLKFVGKYNYISTYTSQRKTTFASTFFLGRPNLYFLDRNGEWSGLDGDNVQEPLEYNVGNENVNWNSEIAYVNARLAYNRSFGLHNVTGLALFSRNKKITNTQFPYYSEDWVGRATYNYDARYFFSVSGAYNGDETFYTGERFQFFPSVEVGINLAKEKFVKDNIPALNNFKVRYSYGQSGSKSGLGTNRWQYLSFYDYGTSKASQRLNSRYWFGEDINNRITSIEVSQLGNTSLSWATVTKQNIGVDFGLFKNKISGEVDFFKDSRVDLINRIQTVPSYFGSDAALPFANIGESESHGVDISLTYKNTTSYGLKYSITGGYGFYENRILVSPSDGVGTPEYAKIAGKPSGSQALIQADGFFQNIDELVNYPVIAGNPGLGDYRYIDYNANGDITAGVLEDQVRFDLPKSPKNSYSLKMNFAYKGWSLSALINGVEGHKGLINGNLAYLLPNSVASGLTEQLDYWTPTNTDAKYPALHAATDPNRSSVHSSRIVDLDYIKLRSLNLGYTFDMSNSKTISNLKLYLNGSNLFTITNFIYGDPEGNSPGSYPILRRFNLGLNISL</sequence>
<dbReference type="EMBL" id="CP019336">
    <property type="protein sequence ID" value="AUC21522.1"/>
    <property type="molecule type" value="Genomic_DNA"/>
</dbReference>
<keyword evidence="5" id="KW-1185">Reference proteome</keyword>
<dbReference type="InterPro" id="IPR037066">
    <property type="entry name" value="Plug_dom_sf"/>
</dbReference>
<comment type="subcellular location">
    <subcellularLocation>
        <location evidence="1">Cell outer membrane</location>
        <topology evidence="1">Multi-pass membrane protein</topology>
    </subcellularLocation>
</comment>
<dbReference type="SUPFAM" id="SSF49464">
    <property type="entry name" value="Carboxypeptidase regulatory domain-like"/>
    <property type="match status" value="1"/>
</dbReference>
<evidence type="ECO:0000259" key="3">
    <source>
        <dbReference type="Pfam" id="PF07715"/>
    </source>
</evidence>
<comment type="similarity">
    <text evidence="1">Belongs to the TonB-dependent receptor family.</text>
</comment>
<keyword evidence="1" id="KW-0812">Transmembrane</keyword>
<dbReference type="InterPro" id="IPR008969">
    <property type="entry name" value="CarboxyPept-like_regulatory"/>
</dbReference>